<evidence type="ECO:0000313" key="2">
    <source>
        <dbReference type="EMBL" id="TXK12466.1"/>
    </source>
</evidence>
<dbReference type="PROSITE" id="PS51502">
    <property type="entry name" value="S_R_A_B_BARREL"/>
    <property type="match status" value="1"/>
</dbReference>
<dbReference type="SMART" id="SM00886">
    <property type="entry name" value="Dabb"/>
    <property type="match status" value="1"/>
</dbReference>
<dbReference type="Proteomes" id="UP000321034">
    <property type="component" value="Unassembled WGS sequence"/>
</dbReference>
<dbReference type="SUPFAM" id="SSF54909">
    <property type="entry name" value="Dimeric alpha+beta barrel"/>
    <property type="match status" value="1"/>
</dbReference>
<dbReference type="InterPro" id="IPR013097">
    <property type="entry name" value="Dabb"/>
</dbReference>
<dbReference type="InterPro" id="IPR011008">
    <property type="entry name" value="Dimeric_a/b-barrel"/>
</dbReference>
<comment type="caution">
    <text evidence="2">The sequence shown here is derived from an EMBL/GenBank/DDBJ whole genome shotgun (WGS) entry which is preliminary data.</text>
</comment>
<keyword evidence="3" id="KW-1185">Reference proteome</keyword>
<feature type="domain" description="Stress-response A/B barrel" evidence="1">
    <location>
        <begin position="2"/>
        <end position="95"/>
    </location>
</feature>
<dbReference type="Pfam" id="PF07876">
    <property type="entry name" value="Dabb"/>
    <property type="match status" value="1"/>
</dbReference>
<name>A0A5C8I0Z9_9MICO</name>
<evidence type="ECO:0000313" key="3">
    <source>
        <dbReference type="Proteomes" id="UP000321034"/>
    </source>
</evidence>
<dbReference type="AlphaFoldDB" id="A0A5C8I0Z9"/>
<dbReference type="Gene3D" id="3.30.70.100">
    <property type="match status" value="1"/>
</dbReference>
<organism evidence="2 3">
    <name type="scientific">Microbacterium hatanonis</name>
    <dbReference type="NCBI Taxonomy" id="404366"/>
    <lineage>
        <taxon>Bacteria</taxon>
        <taxon>Bacillati</taxon>
        <taxon>Actinomycetota</taxon>
        <taxon>Actinomycetes</taxon>
        <taxon>Micrococcales</taxon>
        <taxon>Microbacteriaceae</taxon>
        <taxon>Microbacterium</taxon>
    </lineage>
</organism>
<accession>A0A5C8I0Z9</accession>
<evidence type="ECO:0000259" key="1">
    <source>
        <dbReference type="PROSITE" id="PS51502"/>
    </source>
</evidence>
<dbReference type="EMBL" id="VRSV01000001">
    <property type="protein sequence ID" value="TXK12466.1"/>
    <property type="molecule type" value="Genomic_DNA"/>
</dbReference>
<gene>
    <name evidence="2" type="ORF">FVP77_03030</name>
</gene>
<sequence length="97" mass="10436">MFEHIGILTLTPDATDADRRAIGAALEGLVGEIPGLEGAVVVYDAGLREGNADLLFRMRFDSRASWEGYGAHPAHLTVVHDHIAPRVAAKTFLQIEG</sequence>
<reference evidence="2 3" key="1">
    <citation type="submission" date="2019-08" db="EMBL/GenBank/DDBJ databases">
        <authorList>
            <person name="Dong K."/>
        </authorList>
    </citation>
    <scope>NUCLEOTIDE SEQUENCE [LARGE SCALE GENOMIC DNA]</scope>
    <source>
        <strain evidence="2 3">JCM14558</strain>
    </source>
</reference>
<dbReference type="OrthoDB" id="9808130at2"/>
<protein>
    <submittedName>
        <fullName evidence="2">Dabb family protein</fullName>
    </submittedName>
</protein>
<dbReference type="RefSeq" id="WP_147893193.1">
    <property type="nucleotide sequence ID" value="NZ_BAAANR010000001.1"/>
</dbReference>
<proteinExistence type="predicted"/>